<feature type="compositionally biased region" description="Basic and acidic residues" evidence="1">
    <location>
        <begin position="98"/>
        <end position="117"/>
    </location>
</feature>
<evidence type="ECO:0000313" key="3">
    <source>
        <dbReference type="Proteomes" id="UP001497482"/>
    </source>
</evidence>
<dbReference type="AlphaFoldDB" id="A0AAV2L4R9"/>
<feature type="compositionally biased region" description="Basic and acidic residues" evidence="1">
    <location>
        <begin position="138"/>
        <end position="198"/>
    </location>
</feature>
<feature type="compositionally biased region" description="Basic and acidic residues" evidence="1">
    <location>
        <begin position="54"/>
        <end position="65"/>
    </location>
</feature>
<gene>
    <name evidence="2" type="ORF">KC01_LOCUS25843</name>
</gene>
<keyword evidence="3" id="KW-1185">Reference proteome</keyword>
<proteinExistence type="predicted"/>
<reference evidence="2 3" key="1">
    <citation type="submission" date="2024-04" db="EMBL/GenBank/DDBJ databases">
        <authorList>
            <person name="Waldvogel A.-M."/>
            <person name="Schoenle A."/>
        </authorList>
    </citation>
    <scope>NUCLEOTIDE SEQUENCE [LARGE SCALE GENOMIC DNA]</scope>
</reference>
<evidence type="ECO:0000313" key="2">
    <source>
        <dbReference type="EMBL" id="CAL1597332.1"/>
    </source>
</evidence>
<accession>A0AAV2L4R9</accession>
<sequence length="198" mass="22074">MSSDGSGASQEDESEYERDERNRRSSIASAVKRGDERGPQRRPITTGTRNPGVTREKDQTKRDDSAPLQREAGGGPRGAGQSTDENVVCKNRKRKRKKEEMTTRANTRRREEKDKARAERKRSGATQSGRSPGEDEPPEKPKREDKEGRREGKVKADGGKGGESRAHPAEELAHWDDAGGARREQAKRRTEDAGQRGR</sequence>
<protein>
    <submittedName>
        <fullName evidence="2">Uncharacterized protein</fullName>
    </submittedName>
</protein>
<dbReference type="Proteomes" id="UP001497482">
    <property type="component" value="Chromosome 21"/>
</dbReference>
<feature type="region of interest" description="Disordered" evidence="1">
    <location>
        <begin position="1"/>
        <end position="198"/>
    </location>
</feature>
<evidence type="ECO:0000256" key="1">
    <source>
        <dbReference type="SAM" id="MobiDB-lite"/>
    </source>
</evidence>
<dbReference type="EMBL" id="OZ035843">
    <property type="protein sequence ID" value="CAL1597332.1"/>
    <property type="molecule type" value="Genomic_DNA"/>
</dbReference>
<organism evidence="2 3">
    <name type="scientific">Knipowitschia caucasica</name>
    <name type="common">Caucasian dwarf goby</name>
    <name type="synonym">Pomatoschistus caucasicus</name>
    <dbReference type="NCBI Taxonomy" id="637954"/>
    <lineage>
        <taxon>Eukaryota</taxon>
        <taxon>Metazoa</taxon>
        <taxon>Chordata</taxon>
        <taxon>Craniata</taxon>
        <taxon>Vertebrata</taxon>
        <taxon>Euteleostomi</taxon>
        <taxon>Actinopterygii</taxon>
        <taxon>Neopterygii</taxon>
        <taxon>Teleostei</taxon>
        <taxon>Neoteleostei</taxon>
        <taxon>Acanthomorphata</taxon>
        <taxon>Gobiaria</taxon>
        <taxon>Gobiiformes</taxon>
        <taxon>Gobioidei</taxon>
        <taxon>Gobiidae</taxon>
        <taxon>Gobiinae</taxon>
        <taxon>Knipowitschia</taxon>
    </lineage>
</organism>
<name>A0AAV2L4R9_KNICA</name>